<reference evidence="2" key="1">
    <citation type="submission" date="2021-02" db="EMBL/GenBank/DDBJ databases">
        <title>Genome-Resolved Metagenomics of a Microbial Community Performing Photosynthetic Biological Nutrient Removal.</title>
        <authorList>
            <person name="Mcdaniel E.A."/>
        </authorList>
    </citation>
    <scope>NUCLEOTIDE SEQUENCE</scope>
    <source>
        <strain evidence="2">UWPOB_OBS1</strain>
    </source>
</reference>
<name>A0A8J7TNG8_9BACT</name>
<comment type="caution">
    <text evidence="2">The sequence shown here is derived from an EMBL/GenBank/DDBJ whole genome shotgun (WGS) entry which is preliminary data.</text>
</comment>
<organism evidence="2 3">
    <name type="scientific">Candidatus Obscuribacter phosphatis</name>
    <dbReference type="NCBI Taxonomy" id="1906157"/>
    <lineage>
        <taxon>Bacteria</taxon>
        <taxon>Bacillati</taxon>
        <taxon>Candidatus Melainabacteria</taxon>
        <taxon>Candidatus Obscuribacterales</taxon>
        <taxon>Candidatus Obscuribacteraceae</taxon>
        <taxon>Candidatus Obscuribacter</taxon>
    </lineage>
</organism>
<evidence type="ECO:0000313" key="2">
    <source>
        <dbReference type="EMBL" id="MBN8662076.1"/>
    </source>
</evidence>
<feature type="domain" description="PAS" evidence="1">
    <location>
        <begin position="15"/>
        <end position="85"/>
    </location>
</feature>
<dbReference type="SMART" id="SM00091">
    <property type="entry name" value="PAS"/>
    <property type="match status" value="1"/>
</dbReference>
<protein>
    <submittedName>
        <fullName evidence="2">PAS domain-containing protein</fullName>
    </submittedName>
</protein>
<dbReference type="SUPFAM" id="SSF55785">
    <property type="entry name" value="PYP-like sensor domain (PAS domain)"/>
    <property type="match status" value="1"/>
</dbReference>
<dbReference type="EMBL" id="JAFLCK010000030">
    <property type="protein sequence ID" value="MBN8662076.1"/>
    <property type="molecule type" value="Genomic_DNA"/>
</dbReference>
<dbReference type="InterPro" id="IPR013767">
    <property type="entry name" value="PAS_fold"/>
</dbReference>
<accession>A0A8J7TNG8</accession>
<proteinExistence type="predicted"/>
<evidence type="ECO:0000313" key="3">
    <source>
        <dbReference type="Proteomes" id="UP000664277"/>
    </source>
</evidence>
<dbReference type="InterPro" id="IPR000014">
    <property type="entry name" value="PAS"/>
</dbReference>
<dbReference type="PROSITE" id="PS50112">
    <property type="entry name" value="PAS"/>
    <property type="match status" value="1"/>
</dbReference>
<dbReference type="AlphaFoldDB" id="A0A8J7TNG8"/>
<dbReference type="CDD" id="cd00130">
    <property type="entry name" value="PAS"/>
    <property type="match status" value="1"/>
</dbReference>
<gene>
    <name evidence="2" type="ORF">J0M35_17040</name>
</gene>
<dbReference type="NCBIfam" id="TIGR00229">
    <property type="entry name" value="sensory_box"/>
    <property type="match status" value="1"/>
</dbReference>
<dbReference type="Pfam" id="PF00989">
    <property type="entry name" value="PAS"/>
    <property type="match status" value="1"/>
</dbReference>
<dbReference type="Gene3D" id="3.30.450.20">
    <property type="entry name" value="PAS domain"/>
    <property type="match status" value="1"/>
</dbReference>
<evidence type="ECO:0000259" key="1">
    <source>
        <dbReference type="PROSITE" id="PS50112"/>
    </source>
</evidence>
<dbReference type="Proteomes" id="UP000664277">
    <property type="component" value="Unassembled WGS sequence"/>
</dbReference>
<sequence>MTNINSQDAELSIEELRRRATILNNLPVGILGADERGEILSISPQANTLLGTTGPELKGKSIFDIVALDDRSSFECFFSESITRDSQNISGCSARLCVNAELVEFAISFQAALTLSGTTTLIICLMPLCRRIEGAVASPSV</sequence>
<dbReference type="GO" id="GO:0006355">
    <property type="term" value="P:regulation of DNA-templated transcription"/>
    <property type="evidence" value="ECO:0007669"/>
    <property type="project" value="InterPro"/>
</dbReference>
<dbReference type="InterPro" id="IPR035965">
    <property type="entry name" value="PAS-like_dom_sf"/>
</dbReference>